<dbReference type="RefSeq" id="WP_284392344.1">
    <property type="nucleotide sequence ID" value="NZ_BSNK01000002.1"/>
</dbReference>
<reference evidence="1" key="1">
    <citation type="journal article" date="2014" name="Int. J. Syst. Evol. Microbiol.">
        <title>Complete genome of a new Firmicutes species belonging to the dominant human colonic microbiota ('Ruminococcus bicirculans') reveals two chromosomes and a selective capacity to utilize plant glucans.</title>
        <authorList>
            <consortium name="NISC Comparative Sequencing Program"/>
            <person name="Wegmann U."/>
            <person name="Louis P."/>
            <person name="Goesmann A."/>
            <person name="Henrissat B."/>
            <person name="Duncan S.H."/>
            <person name="Flint H.J."/>
        </authorList>
    </citation>
    <scope>NUCLEOTIDE SEQUENCE</scope>
    <source>
        <strain evidence="1">NBRC 108219</strain>
    </source>
</reference>
<name>A0ABQ5VEN8_9PROT</name>
<sequence length="168" mass="18677">MADNLEKFIRDTAKLLSASDAVGYSKLEIDLTIKILEGDLSELSAILQSDPARVPNGVLYLLGQLMDEKSGSDVFLKLVDAKKPYTLPKAAKHRAANSEAAAIFGHYMDLRLIGKVSSEEAIKLLWAKFPTSERNFRRKIRRGRGVVLKQIETLSPEVQDILKSDFGM</sequence>
<organism evidence="1 2">
    <name type="scientific">Algimonas ampicilliniresistens</name>
    <dbReference type="NCBI Taxonomy" id="1298735"/>
    <lineage>
        <taxon>Bacteria</taxon>
        <taxon>Pseudomonadati</taxon>
        <taxon>Pseudomonadota</taxon>
        <taxon>Alphaproteobacteria</taxon>
        <taxon>Maricaulales</taxon>
        <taxon>Robiginitomaculaceae</taxon>
        <taxon>Algimonas</taxon>
    </lineage>
</organism>
<reference evidence="1" key="2">
    <citation type="submission" date="2023-01" db="EMBL/GenBank/DDBJ databases">
        <title>Draft genome sequence of Algimonas ampicilliniresistens strain NBRC 108219.</title>
        <authorList>
            <person name="Sun Q."/>
            <person name="Mori K."/>
        </authorList>
    </citation>
    <scope>NUCLEOTIDE SEQUENCE</scope>
    <source>
        <strain evidence="1">NBRC 108219</strain>
    </source>
</reference>
<evidence type="ECO:0000313" key="2">
    <source>
        <dbReference type="Proteomes" id="UP001161391"/>
    </source>
</evidence>
<protein>
    <submittedName>
        <fullName evidence="1">Uncharacterized protein</fullName>
    </submittedName>
</protein>
<comment type="caution">
    <text evidence="1">The sequence shown here is derived from an EMBL/GenBank/DDBJ whole genome shotgun (WGS) entry which is preliminary data.</text>
</comment>
<dbReference type="EMBL" id="BSNK01000002">
    <property type="protein sequence ID" value="GLQ25139.1"/>
    <property type="molecule type" value="Genomic_DNA"/>
</dbReference>
<proteinExistence type="predicted"/>
<gene>
    <name evidence="1" type="ORF">GCM10007853_30130</name>
</gene>
<evidence type="ECO:0000313" key="1">
    <source>
        <dbReference type="EMBL" id="GLQ25139.1"/>
    </source>
</evidence>
<dbReference type="Proteomes" id="UP001161391">
    <property type="component" value="Unassembled WGS sequence"/>
</dbReference>
<accession>A0ABQ5VEN8</accession>
<keyword evidence="2" id="KW-1185">Reference proteome</keyword>